<evidence type="ECO:0000313" key="6">
    <source>
        <dbReference type="Proteomes" id="UP001524473"/>
    </source>
</evidence>
<dbReference type="PANTHER" id="PTHR42721:SF3">
    <property type="entry name" value="BETA-D-XYLOSIDASE 5-RELATED"/>
    <property type="match status" value="1"/>
</dbReference>
<dbReference type="SMART" id="SM01217">
    <property type="entry name" value="Fn3_like"/>
    <property type="match status" value="1"/>
</dbReference>
<dbReference type="Gene3D" id="3.40.50.1700">
    <property type="entry name" value="Glycoside hydrolase family 3 C-terminal domain"/>
    <property type="match status" value="1"/>
</dbReference>
<dbReference type="InterPro" id="IPR036881">
    <property type="entry name" value="Glyco_hydro_3_C_sf"/>
</dbReference>
<dbReference type="SUPFAM" id="SSF52279">
    <property type="entry name" value="Beta-D-glucan exohydrolase, C-terminal domain"/>
    <property type="match status" value="1"/>
</dbReference>
<dbReference type="Gene3D" id="2.60.40.10">
    <property type="entry name" value="Immunoglobulins"/>
    <property type="match status" value="1"/>
</dbReference>
<comment type="similarity">
    <text evidence="1">Belongs to the glycosyl hydrolase 3 family.</text>
</comment>
<evidence type="ECO:0000256" key="2">
    <source>
        <dbReference type="ARBA" id="ARBA00022729"/>
    </source>
</evidence>
<protein>
    <submittedName>
        <fullName evidence="5">Glycoside hydrolase family 3 C-terminal domain-containing protein</fullName>
    </submittedName>
</protein>
<dbReference type="InterPro" id="IPR008999">
    <property type="entry name" value="Actin-crosslinking"/>
</dbReference>
<evidence type="ECO:0000313" key="5">
    <source>
        <dbReference type="EMBL" id="MCQ4838460.1"/>
    </source>
</evidence>
<dbReference type="InterPro" id="IPR002772">
    <property type="entry name" value="Glyco_hydro_3_C"/>
</dbReference>
<keyword evidence="2" id="KW-0732">Signal</keyword>
<feature type="domain" description="Fibronectin type III-like" evidence="4">
    <location>
        <begin position="740"/>
        <end position="810"/>
    </location>
</feature>
<keyword evidence="3 5" id="KW-0378">Hydrolase</keyword>
<dbReference type="Gene3D" id="3.20.20.300">
    <property type="entry name" value="Glycoside hydrolase, family 3, N-terminal domain"/>
    <property type="match status" value="1"/>
</dbReference>
<dbReference type="SUPFAM" id="SSF50405">
    <property type="entry name" value="Actin-crosslinking proteins"/>
    <property type="match status" value="1"/>
</dbReference>
<dbReference type="SUPFAM" id="SSF51445">
    <property type="entry name" value="(Trans)glycosidases"/>
    <property type="match status" value="1"/>
</dbReference>
<dbReference type="EMBL" id="JANFZH010000001">
    <property type="protein sequence ID" value="MCQ4838460.1"/>
    <property type="molecule type" value="Genomic_DNA"/>
</dbReference>
<dbReference type="InterPro" id="IPR026891">
    <property type="entry name" value="Fn3-like"/>
</dbReference>
<gene>
    <name evidence="5" type="ORF">NE695_00855</name>
</gene>
<comment type="caution">
    <text evidence="5">The sequence shown here is derived from an EMBL/GenBank/DDBJ whole genome shotgun (WGS) entry which is preliminary data.</text>
</comment>
<dbReference type="InterPro" id="IPR001764">
    <property type="entry name" value="Glyco_hydro_3_N"/>
</dbReference>
<evidence type="ECO:0000256" key="3">
    <source>
        <dbReference type="ARBA" id="ARBA00022801"/>
    </source>
</evidence>
<dbReference type="PANTHER" id="PTHR42721">
    <property type="entry name" value="SUGAR HYDROLASE-RELATED"/>
    <property type="match status" value="1"/>
</dbReference>
<accession>A0ABT1RV03</accession>
<evidence type="ECO:0000256" key="1">
    <source>
        <dbReference type="ARBA" id="ARBA00005336"/>
    </source>
</evidence>
<proteinExistence type="inferred from homology"/>
<dbReference type="Pfam" id="PF01915">
    <property type="entry name" value="Glyco_hydro_3_C"/>
    <property type="match status" value="1"/>
</dbReference>
<name>A0ABT1RV03_9FIRM</name>
<dbReference type="CDD" id="cd23343">
    <property type="entry name" value="beta-trefoil_FSCN_BglX-like"/>
    <property type="match status" value="1"/>
</dbReference>
<dbReference type="Gene3D" id="2.60.120.260">
    <property type="entry name" value="Galactose-binding domain-like"/>
    <property type="match status" value="1"/>
</dbReference>
<dbReference type="InterPro" id="IPR044993">
    <property type="entry name" value="BXL"/>
</dbReference>
<keyword evidence="6" id="KW-1185">Reference proteome</keyword>
<dbReference type="Proteomes" id="UP001524473">
    <property type="component" value="Unassembled WGS sequence"/>
</dbReference>
<dbReference type="Gene3D" id="2.60.120.380">
    <property type="match status" value="1"/>
</dbReference>
<evidence type="ECO:0000259" key="4">
    <source>
        <dbReference type="SMART" id="SM01217"/>
    </source>
</evidence>
<sequence length="953" mass="106052">MKTTYRFQDSSLPAEERARDIVSHLTLEEKIGMVTSNLDAVPRLGISKVHFGVEIARGLVQRNGKRETTILPQPWGMASMFDDVLMEKLGDMAGDEVRISSQMEEQPSSLVLFGPTVDMERDPRWGRNEEAYGEDPCLTGRMSVAYTRGLAGKDPKYLKSAPLLKHFYANNYENERQTTNANVTPRLKHEYYLKAFEPAIREGGAVGLMTAYNLINGVEGVNNPEVTELCKKQWGMVFAVSDGGDFGQNVAAHRTFEDHAKSIGDILGKGADMMLDSRDMVDPAVREALERGYLTEENLDKALIDMFRLRFLLGDFDPEENPYGKMDRSRLACSDHKKLAVQAARESVILLENKGLLPLRDDGTGKVAVVGPLSNENYTCWYCGYAPDQTPVVKGLREKLGQNRVLFDEGFDNVILKSRKTGKYVRLGNQGELIADADADGAEVFEKNDWDFGSWTFRSLKTGKYVTEGGGFAQVEQQEKKTTLDLNIGMNCVAGEAFGWFVMELLKAKEEEGILYLSSWQGRSILTEETGRVVSSPEPGDGPEKEFELTVVSDGKARAAKLAQEADYAVVCGGNHPLINAREEYDRPGIRLPRAQSALLDAVCEKNPNTVLYLVTGYPYSITEEREKAGAVLCSTHLGPCLGHVAAETLFGENNPAGRTPTTWYRSIRDLPALDDYDIMKNRTTYLYFDGKPLYPFGYGLSYTSFDYTGAETEKTSYGTEDTVTAWVTVENTGDRDGDEVVQLYVAPPESVYTRPRKMLKAFARVPVKAGGNTKICLSFPVSDLAFWNSEEERFAVDDGEYVLEFGASSEDIRQRLSIHICGEERRGRDARKKINAIDTADCRNVQFLTDKRDGVPYLEAKDFRSFAVYEGLDLGDCNAFEAQLSSPAGQVELMLADNTTGEILGVCSRIGTGGLTRFDAADCEIQPRTGVLNLRICFTKQTSLKSFRFYRK</sequence>
<dbReference type="Pfam" id="PF14310">
    <property type="entry name" value="Fn3-like"/>
    <property type="match status" value="1"/>
</dbReference>
<dbReference type="Pfam" id="PF00933">
    <property type="entry name" value="Glyco_hydro_3"/>
    <property type="match status" value="1"/>
</dbReference>
<dbReference type="InterPro" id="IPR017853">
    <property type="entry name" value="GH"/>
</dbReference>
<reference evidence="5 6" key="1">
    <citation type="submission" date="2022-06" db="EMBL/GenBank/DDBJ databases">
        <title>Isolation of gut microbiota from human fecal samples.</title>
        <authorList>
            <person name="Pamer E.G."/>
            <person name="Barat B."/>
            <person name="Waligurski E."/>
            <person name="Medina S."/>
            <person name="Paddock L."/>
            <person name="Mostad J."/>
        </authorList>
    </citation>
    <scope>NUCLEOTIDE SEQUENCE [LARGE SCALE GENOMIC DNA]</scope>
    <source>
        <strain evidence="5 6">DFI.9.73</strain>
    </source>
</reference>
<organism evidence="5 6">
    <name type="scientific">Neglectibacter timonensis</name>
    <dbReference type="NCBI Taxonomy" id="1776382"/>
    <lineage>
        <taxon>Bacteria</taxon>
        <taxon>Bacillati</taxon>
        <taxon>Bacillota</taxon>
        <taxon>Clostridia</taxon>
        <taxon>Eubacteriales</taxon>
        <taxon>Oscillospiraceae</taxon>
        <taxon>Neglectibacter</taxon>
    </lineage>
</organism>
<dbReference type="InterPro" id="IPR036962">
    <property type="entry name" value="Glyco_hydro_3_N_sf"/>
</dbReference>
<dbReference type="GO" id="GO:0016787">
    <property type="term" value="F:hydrolase activity"/>
    <property type="evidence" value="ECO:0007669"/>
    <property type="project" value="UniProtKB-KW"/>
</dbReference>
<dbReference type="RefSeq" id="WP_256191447.1">
    <property type="nucleotide sequence ID" value="NZ_JANFZG010000026.1"/>
</dbReference>
<dbReference type="InterPro" id="IPR013783">
    <property type="entry name" value="Ig-like_fold"/>
</dbReference>